<dbReference type="EMBL" id="JABFTP020000144">
    <property type="protein sequence ID" value="KAL3281988.1"/>
    <property type="molecule type" value="Genomic_DNA"/>
</dbReference>
<organism evidence="1 2">
    <name type="scientific">Cryptolaemus montrouzieri</name>
    <dbReference type="NCBI Taxonomy" id="559131"/>
    <lineage>
        <taxon>Eukaryota</taxon>
        <taxon>Metazoa</taxon>
        <taxon>Ecdysozoa</taxon>
        <taxon>Arthropoda</taxon>
        <taxon>Hexapoda</taxon>
        <taxon>Insecta</taxon>
        <taxon>Pterygota</taxon>
        <taxon>Neoptera</taxon>
        <taxon>Endopterygota</taxon>
        <taxon>Coleoptera</taxon>
        <taxon>Polyphaga</taxon>
        <taxon>Cucujiformia</taxon>
        <taxon>Coccinelloidea</taxon>
        <taxon>Coccinellidae</taxon>
        <taxon>Scymninae</taxon>
        <taxon>Scymnini</taxon>
        <taxon>Cryptolaemus</taxon>
    </lineage>
</organism>
<feature type="non-terminal residue" evidence="1">
    <location>
        <position position="67"/>
    </location>
</feature>
<proteinExistence type="predicted"/>
<evidence type="ECO:0000313" key="2">
    <source>
        <dbReference type="Proteomes" id="UP001516400"/>
    </source>
</evidence>
<gene>
    <name evidence="1" type="ORF">HHI36_005191</name>
</gene>
<reference evidence="1 2" key="1">
    <citation type="journal article" date="2021" name="BMC Biol.">
        <title>Horizontally acquired antibacterial genes associated with adaptive radiation of ladybird beetles.</title>
        <authorList>
            <person name="Li H.S."/>
            <person name="Tang X.F."/>
            <person name="Huang Y.H."/>
            <person name="Xu Z.Y."/>
            <person name="Chen M.L."/>
            <person name="Du X.Y."/>
            <person name="Qiu B.Y."/>
            <person name="Chen P.T."/>
            <person name="Zhang W."/>
            <person name="Slipinski A."/>
            <person name="Escalona H.E."/>
            <person name="Waterhouse R.M."/>
            <person name="Zwick A."/>
            <person name="Pang H."/>
        </authorList>
    </citation>
    <scope>NUCLEOTIDE SEQUENCE [LARGE SCALE GENOMIC DNA]</scope>
    <source>
        <strain evidence="1">SYSU2018</strain>
    </source>
</reference>
<comment type="caution">
    <text evidence="1">The sequence shown here is derived from an EMBL/GenBank/DDBJ whole genome shotgun (WGS) entry which is preliminary data.</text>
</comment>
<name>A0ABD2NTE6_9CUCU</name>
<feature type="non-terminal residue" evidence="1">
    <location>
        <position position="1"/>
    </location>
</feature>
<sequence length="67" mass="7008">SAAGTTATYSCQDINSVSLHLTGGSHPNGIMQNVNSASGSNHAISLVQTPTDNWELGEIENRVKVIL</sequence>
<keyword evidence="2" id="KW-1185">Reference proteome</keyword>
<dbReference type="Proteomes" id="UP001516400">
    <property type="component" value="Unassembled WGS sequence"/>
</dbReference>
<protein>
    <submittedName>
        <fullName evidence="1">Uncharacterized protein</fullName>
    </submittedName>
</protein>
<evidence type="ECO:0000313" key="1">
    <source>
        <dbReference type="EMBL" id="KAL3281988.1"/>
    </source>
</evidence>
<accession>A0ABD2NTE6</accession>
<dbReference type="AlphaFoldDB" id="A0ABD2NTE6"/>